<gene>
    <name evidence="2" type="ORF">GT576_05100</name>
</gene>
<feature type="domain" description="DUF551" evidence="1">
    <location>
        <begin position="119"/>
        <end position="188"/>
    </location>
</feature>
<organism evidence="2 3">
    <name type="scientific">Dorea longicatena</name>
    <dbReference type="NCBI Taxonomy" id="88431"/>
    <lineage>
        <taxon>Bacteria</taxon>
        <taxon>Bacillati</taxon>
        <taxon>Bacillota</taxon>
        <taxon>Clostridia</taxon>
        <taxon>Lachnospirales</taxon>
        <taxon>Lachnospiraceae</taxon>
        <taxon>Dorea</taxon>
    </lineage>
</organism>
<evidence type="ECO:0000313" key="2">
    <source>
        <dbReference type="EMBL" id="MZK09724.1"/>
    </source>
</evidence>
<reference evidence="2 3" key="1">
    <citation type="journal article" date="2019" name="Nat. Med.">
        <title>A library of human gut bacterial isolates paired with longitudinal multiomics data enables mechanistic microbiome research.</title>
        <authorList>
            <person name="Poyet M."/>
            <person name="Groussin M."/>
            <person name="Gibbons S.M."/>
            <person name="Avila-Pacheco J."/>
            <person name="Jiang X."/>
            <person name="Kearney S.M."/>
            <person name="Perrotta A.R."/>
            <person name="Berdy B."/>
            <person name="Zhao S."/>
            <person name="Lieberman T.D."/>
            <person name="Swanson P.K."/>
            <person name="Smith M."/>
            <person name="Roesemann S."/>
            <person name="Alexander J.E."/>
            <person name="Rich S.A."/>
            <person name="Livny J."/>
            <person name="Vlamakis H."/>
            <person name="Clish C."/>
            <person name="Bullock K."/>
            <person name="Deik A."/>
            <person name="Scott J."/>
            <person name="Pierce K.A."/>
            <person name="Xavier R.J."/>
            <person name="Alm E.J."/>
        </authorList>
    </citation>
    <scope>NUCLEOTIDE SEQUENCE [LARGE SCALE GENOMIC DNA]</scope>
    <source>
        <strain evidence="2 3">BIOML-A1</strain>
    </source>
</reference>
<name>A0A6N9JU61_9FIRM</name>
<proteinExistence type="predicted"/>
<dbReference type="Pfam" id="PF04448">
    <property type="entry name" value="DUF551"/>
    <property type="match status" value="1"/>
</dbReference>
<dbReference type="InterPro" id="IPR007539">
    <property type="entry name" value="DUF551"/>
</dbReference>
<dbReference type="EMBL" id="WWSH01000003">
    <property type="protein sequence ID" value="MZK09724.1"/>
    <property type="molecule type" value="Genomic_DNA"/>
</dbReference>
<comment type="caution">
    <text evidence="2">The sequence shown here is derived from an EMBL/GenBank/DDBJ whole genome shotgun (WGS) entry which is preliminary data.</text>
</comment>
<protein>
    <recommendedName>
        <fullName evidence="1">DUF551 domain-containing protein</fullName>
    </recommendedName>
</protein>
<evidence type="ECO:0000313" key="3">
    <source>
        <dbReference type="Proteomes" id="UP000449249"/>
    </source>
</evidence>
<accession>A0A6N9JU61</accession>
<sequence length="194" mass="22733">MKIIIFIIIACTLFVAWSLCIVGASADEQLEMIYAKDLERKENGMNNTYAPTENKEQEKIKVESIDTIVTMHGDKPYYENKYREVGDKCYHIGYSSYYLDVALEYRKKYFEVVERESDWIPCSERIPEEPKENPVFDGKCLEVYLVTTKYGSSDQDKVYPFRAFWNGINFTDGCRILDVIAWMSLPEPYKEKTE</sequence>
<dbReference type="Proteomes" id="UP000449249">
    <property type="component" value="Unassembled WGS sequence"/>
</dbReference>
<evidence type="ECO:0000259" key="1">
    <source>
        <dbReference type="Pfam" id="PF04448"/>
    </source>
</evidence>
<dbReference type="AlphaFoldDB" id="A0A6N9JU61"/>
<dbReference type="RefSeq" id="WP_161173130.1">
    <property type="nucleotide sequence ID" value="NZ_WWSH01000003.1"/>
</dbReference>